<sequence>MTLLTIASAFFEEFHGSTTSGESSEKTWETRWSRWGTNSISNGIPDKGCETKLDTNKILDNNEIKNKKSVTTLEIINHIIRNRSDSFKSSTLHHKSRLGSLRLSLSANLFTTSFCLCLQLIILLLPQRELLPAPRLHISCLLVDDNTNSALGDIPDATCAAMVEFVGHAFVDSAIYLNVHIVAYLVGSEVCGESDVPLLPEGTSEEISGP</sequence>
<gene>
    <name evidence="1" type="ORF">SVIM_LOCUS3621</name>
</gene>
<reference evidence="1" key="1">
    <citation type="submission" date="2019-03" db="EMBL/GenBank/DDBJ databases">
        <authorList>
            <person name="Mank J."/>
            <person name="Almeida P."/>
        </authorList>
    </citation>
    <scope>NUCLEOTIDE SEQUENCE</scope>
    <source>
        <strain evidence="1">78183</strain>
    </source>
</reference>
<evidence type="ECO:0000313" key="1">
    <source>
        <dbReference type="EMBL" id="VFU20193.1"/>
    </source>
</evidence>
<name>A0A6N2JWW6_SALVM</name>
<protein>
    <submittedName>
        <fullName evidence="1">Uncharacterized protein</fullName>
    </submittedName>
</protein>
<accession>A0A6N2JWW6</accession>
<proteinExistence type="predicted"/>
<dbReference type="EMBL" id="CAADRP010000001">
    <property type="protein sequence ID" value="VFU20193.1"/>
    <property type="molecule type" value="Genomic_DNA"/>
</dbReference>
<dbReference type="AlphaFoldDB" id="A0A6N2JWW6"/>
<organism evidence="1">
    <name type="scientific">Salix viminalis</name>
    <name type="common">Common osier</name>
    <name type="synonym">Basket willow</name>
    <dbReference type="NCBI Taxonomy" id="40686"/>
    <lineage>
        <taxon>Eukaryota</taxon>
        <taxon>Viridiplantae</taxon>
        <taxon>Streptophyta</taxon>
        <taxon>Embryophyta</taxon>
        <taxon>Tracheophyta</taxon>
        <taxon>Spermatophyta</taxon>
        <taxon>Magnoliopsida</taxon>
        <taxon>eudicotyledons</taxon>
        <taxon>Gunneridae</taxon>
        <taxon>Pentapetalae</taxon>
        <taxon>rosids</taxon>
        <taxon>fabids</taxon>
        <taxon>Malpighiales</taxon>
        <taxon>Salicaceae</taxon>
        <taxon>Saliceae</taxon>
        <taxon>Salix</taxon>
    </lineage>
</organism>